<evidence type="ECO:0000313" key="5">
    <source>
        <dbReference type="EMBL" id="CAG9806801.1"/>
    </source>
</evidence>
<keyword evidence="6" id="KW-1185">Reference proteome</keyword>
<dbReference type="Gene3D" id="1.10.238.20">
    <property type="entry name" value="Pheromone/general odorant binding protein domain"/>
    <property type="match status" value="1"/>
</dbReference>
<dbReference type="PANTHER" id="PTHR21364">
    <property type="entry name" value="GENERAL ODORANT-BINDING PROTEIN 19A"/>
    <property type="match status" value="1"/>
</dbReference>
<evidence type="ECO:0000256" key="2">
    <source>
        <dbReference type="ARBA" id="ARBA00008098"/>
    </source>
</evidence>
<dbReference type="PANTHER" id="PTHR21364:SF2">
    <property type="entry name" value="GENERAL ODORANT-BINDING PROTEIN 19A"/>
    <property type="match status" value="1"/>
</dbReference>
<feature type="chain" id="PRO_5040368377" evidence="4">
    <location>
        <begin position="20"/>
        <end position="141"/>
    </location>
</feature>
<evidence type="ECO:0000256" key="3">
    <source>
        <dbReference type="ARBA" id="ARBA00022525"/>
    </source>
</evidence>
<dbReference type="GO" id="GO:0007608">
    <property type="term" value="P:sensory perception of smell"/>
    <property type="evidence" value="ECO:0007669"/>
    <property type="project" value="TreeGrafter"/>
</dbReference>
<reference evidence="5" key="1">
    <citation type="submission" date="2022-01" db="EMBL/GenBank/DDBJ databases">
        <authorList>
            <person name="King R."/>
        </authorList>
    </citation>
    <scope>NUCLEOTIDE SEQUENCE</scope>
</reference>
<keyword evidence="4" id="KW-0732">Signal</keyword>
<evidence type="ECO:0000256" key="4">
    <source>
        <dbReference type="SAM" id="SignalP"/>
    </source>
</evidence>
<dbReference type="SUPFAM" id="SSF47565">
    <property type="entry name" value="Insect pheromone/odorant-binding proteins"/>
    <property type="match status" value="1"/>
</dbReference>
<dbReference type="CDD" id="cd23992">
    <property type="entry name" value="PBP_GOBP"/>
    <property type="match status" value="1"/>
</dbReference>
<dbReference type="SMART" id="SM00708">
    <property type="entry name" value="PhBP"/>
    <property type="match status" value="1"/>
</dbReference>
<dbReference type="GO" id="GO:0005576">
    <property type="term" value="C:extracellular region"/>
    <property type="evidence" value="ECO:0007669"/>
    <property type="project" value="UniProtKB-SubCell"/>
</dbReference>
<comment type="similarity">
    <text evidence="2">Belongs to the PBP/GOBP family.</text>
</comment>
<proteinExistence type="inferred from homology"/>
<sequence length="141" mass="16201">MKRTLFIVTFIITVHNLNCAKITIEQMQQATEPVRLVCVQKSKVSQEALQTMRDGKLGEEKELKCYISCVLEMMNMVKKGKMNVDSVLKNIDTMMPDELREDTKRAVNVCKDNGGGTKDYCEAAYKILKCFFKENPNFFFP</sequence>
<dbReference type="EMBL" id="OU895879">
    <property type="protein sequence ID" value="CAG9806801.1"/>
    <property type="molecule type" value="Genomic_DNA"/>
</dbReference>
<name>A0A9N9RXF6_9DIPT</name>
<feature type="signal peptide" evidence="4">
    <location>
        <begin position="1"/>
        <end position="19"/>
    </location>
</feature>
<protein>
    <submittedName>
        <fullName evidence="5">Uncharacterized protein</fullName>
    </submittedName>
</protein>
<dbReference type="Pfam" id="PF01395">
    <property type="entry name" value="PBP_GOBP"/>
    <property type="match status" value="1"/>
</dbReference>
<dbReference type="GO" id="GO:0042048">
    <property type="term" value="P:olfactory behavior"/>
    <property type="evidence" value="ECO:0007669"/>
    <property type="project" value="TreeGrafter"/>
</dbReference>
<dbReference type="FunFam" id="1.10.238.20:FF:000001">
    <property type="entry name" value="General odorant-binding protein lush"/>
    <property type="match status" value="1"/>
</dbReference>
<keyword evidence="3" id="KW-0964">Secreted</keyword>
<dbReference type="InterPro" id="IPR036728">
    <property type="entry name" value="PBP_GOBP_sf"/>
</dbReference>
<comment type="subcellular location">
    <subcellularLocation>
        <location evidence="1">Secreted</location>
    </subcellularLocation>
</comment>
<dbReference type="AlphaFoldDB" id="A0A9N9RXF6"/>
<evidence type="ECO:0000313" key="6">
    <source>
        <dbReference type="Proteomes" id="UP001153620"/>
    </source>
</evidence>
<accession>A0A9N9RXF6</accession>
<dbReference type="GO" id="GO:0005549">
    <property type="term" value="F:odorant binding"/>
    <property type="evidence" value="ECO:0007669"/>
    <property type="project" value="InterPro"/>
</dbReference>
<dbReference type="GO" id="GO:0035275">
    <property type="term" value="F:dibutyl phthalate binding"/>
    <property type="evidence" value="ECO:0007669"/>
    <property type="project" value="TreeGrafter"/>
</dbReference>
<dbReference type="Proteomes" id="UP001153620">
    <property type="component" value="Chromosome 3"/>
</dbReference>
<dbReference type="InterPro" id="IPR006170">
    <property type="entry name" value="PBP/GOBP"/>
</dbReference>
<reference evidence="5" key="2">
    <citation type="submission" date="2022-10" db="EMBL/GenBank/DDBJ databases">
        <authorList>
            <consortium name="ENA_rothamsted_submissions"/>
            <consortium name="culmorum"/>
            <person name="King R."/>
        </authorList>
    </citation>
    <scope>NUCLEOTIDE SEQUENCE</scope>
</reference>
<gene>
    <name evidence="5" type="ORF">CHIRRI_LOCUS9655</name>
</gene>
<evidence type="ECO:0000256" key="1">
    <source>
        <dbReference type="ARBA" id="ARBA00004613"/>
    </source>
</evidence>
<dbReference type="OrthoDB" id="6610259at2759"/>
<organism evidence="5 6">
    <name type="scientific">Chironomus riparius</name>
    <dbReference type="NCBI Taxonomy" id="315576"/>
    <lineage>
        <taxon>Eukaryota</taxon>
        <taxon>Metazoa</taxon>
        <taxon>Ecdysozoa</taxon>
        <taxon>Arthropoda</taxon>
        <taxon>Hexapoda</taxon>
        <taxon>Insecta</taxon>
        <taxon>Pterygota</taxon>
        <taxon>Neoptera</taxon>
        <taxon>Endopterygota</taxon>
        <taxon>Diptera</taxon>
        <taxon>Nematocera</taxon>
        <taxon>Chironomoidea</taxon>
        <taxon>Chironomidae</taxon>
        <taxon>Chironominae</taxon>
        <taxon>Chironomus</taxon>
    </lineage>
</organism>